<dbReference type="Proteomes" id="UP000198337">
    <property type="component" value="Unassembled WGS sequence"/>
</dbReference>
<comment type="caution">
    <text evidence="3">The sequence shown here is derived from an EMBL/GenBank/DDBJ whole genome shotgun (WGS) entry which is preliminary data.</text>
</comment>
<dbReference type="RefSeq" id="WP_179213144.1">
    <property type="nucleotide sequence ID" value="NZ_FZNV01000002.1"/>
</dbReference>
<dbReference type="InterPro" id="IPR026444">
    <property type="entry name" value="Secre_tail"/>
</dbReference>
<feature type="non-terminal residue" evidence="3">
    <location>
        <position position="1"/>
    </location>
</feature>
<evidence type="ECO:0000259" key="2">
    <source>
        <dbReference type="Pfam" id="PF18962"/>
    </source>
</evidence>
<evidence type="ECO:0000256" key="1">
    <source>
        <dbReference type="ARBA" id="ARBA00022729"/>
    </source>
</evidence>
<keyword evidence="1" id="KW-0732">Signal</keyword>
<protein>
    <submittedName>
        <fullName evidence="3">Por secretion system C-terminal sorting domain-containing protein</fullName>
    </submittedName>
</protein>
<dbReference type="NCBIfam" id="TIGR04183">
    <property type="entry name" value="Por_Secre_tail"/>
    <property type="match status" value="1"/>
</dbReference>
<proteinExistence type="predicted"/>
<accession>A0ABY1SEU5</accession>
<sequence>CYQTAVWNTQTCSWEATGEQPEMPMTECYQTVAWNAQTCSWEVTGEQPEMPMTECYQTAEWNTQTCSWEVTGEQPEMPETECNETAEWNAQTCNWDIFQNNNDCGSGTIDQCETAFARSTNENVRTCFLDISGITANRWGWTNSIPSVNGSYELELYAAAGQCDITKGALVGNVIVVYENGLVDVTVSVLNGYKMTEAQLYVGGSPIPLRNNGSQTVAPGQYPYHDDVNGDFYAYTFENLNPGDMDNFYVIFHAKVCPNETDGMKSAPSSVMLTAYPIPFKKEINLKITTPRKMSGELYIYDAIGQKVEDFGMHNLKKGENEIKLQVVELPVGMYFIHVKSDYGNEVLKVLRH</sequence>
<dbReference type="EMBL" id="FZNV01000002">
    <property type="protein sequence ID" value="SNR39244.1"/>
    <property type="molecule type" value="Genomic_DNA"/>
</dbReference>
<keyword evidence="4" id="KW-1185">Reference proteome</keyword>
<evidence type="ECO:0000313" key="3">
    <source>
        <dbReference type="EMBL" id="SNR39244.1"/>
    </source>
</evidence>
<name>A0ABY1SEU5_9FLAO</name>
<reference evidence="3 4" key="1">
    <citation type="submission" date="2017-06" db="EMBL/GenBank/DDBJ databases">
        <authorList>
            <person name="Varghese N."/>
            <person name="Submissions S."/>
        </authorList>
    </citation>
    <scope>NUCLEOTIDE SEQUENCE [LARGE SCALE GENOMIC DNA]</scope>
    <source>
        <strain evidence="3 4">DSM 19840</strain>
    </source>
</reference>
<dbReference type="Pfam" id="PF18962">
    <property type="entry name" value="Por_Secre_tail"/>
    <property type="match status" value="1"/>
</dbReference>
<feature type="domain" description="Secretion system C-terminal sorting" evidence="2">
    <location>
        <begin position="276"/>
        <end position="349"/>
    </location>
</feature>
<gene>
    <name evidence="3" type="ORF">SAMN04488009_1323</name>
</gene>
<evidence type="ECO:0000313" key="4">
    <source>
        <dbReference type="Proteomes" id="UP000198337"/>
    </source>
</evidence>
<organism evidence="3 4">
    <name type="scientific">Maribacter sedimenticola</name>
    <dbReference type="NCBI Taxonomy" id="228956"/>
    <lineage>
        <taxon>Bacteria</taxon>
        <taxon>Pseudomonadati</taxon>
        <taxon>Bacteroidota</taxon>
        <taxon>Flavobacteriia</taxon>
        <taxon>Flavobacteriales</taxon>
        <taxon>Flavobacteriaceae</taxon>
        <taxon>Maribacter</taxon>
    </lineage>
</organism>